<sequence length="216" mass="22598">MRGVHPILPKAMRVPVAAAFMGLLTACSTVGGDQGADAGGPRQSDSLATKLLLGNANPPPVTPPVDLAIKRECPPIDILTGAAAYPVYDAAGSTDPFQLRYQATLADTARECSNLGVEAGLRVGVVGRLILGPKGAPGTYRVPLRIAVVDEADKPVYSQSHLVDVTVPAGQGMADFTHIEDNIVVPIPDNRFRGWRILVGYDPSGASAAKTARPKR</sequence>
<evidence type="ECO:0000313" key="1">
    <source>
        <dbReference type="EMBL" id="GLK67049.1"/>
    </source>
</evidence>
<reference evidence="1" key="2">
    <citation type="submission" date="2023-01" db="EMBL/GenBank/DDBJ databases">
        <authorList>
            <person name="Sun Q."/>
            <person name="Evtushenko L."/>
        </authorList>
    </citation>
    <scope>NUCLEOTIDE SEQUENCE</scope>
    <source>
        <strain evidence="1">VKM B-2347</strain>
    </source>
</reference>
<keyword evidence="2" id="KW-1185">Reference proteome</keyword>
<dbReference type="PROSITE" id="PS51257">
    <property type="entry name" value="PROKAR_LIPOPROTEIN"/>
    <property type="match status" value="1"/>
</dbReference>
<dbReference type="Proteomes" id="UP001143372">
    <property type="component" value="Unassembled WGS sequence"/>
</dbReference>
<proteinExistence type="predicted"/>
<evidence type="ECO:0000313" key="2">
    <source>
        <dbReference type="Proteomes" id="UP001143372"/>
    </source>
</evidence>
<accession>A0A9W6J0H3</accession>
<dbReference type="AlphaFoldDB" id="A0A9W6J0H3"/>
<reference evidence="1" key="1">
    <citation type="journal article" date="2014" name="Int. J. Syst. Evol. Microbiol.">
        <title>Complete genome sequence of Corynebacterium casei LMG S-19264T (=DSM 44701T), isolated from a smear-ripened cheese.</title>
        <authorList>
            <consortium name="US DOE Joint Genome Institute (JGI-PGF)"/>
            <person name="Walter F."/>
            <person name="Albersmeier A."/>
            <person name="Kalinowski J."/>
            <person name="Ruckert C."/>
        </authorList>
    </citation>
    <scope>NUCLEOTIDE SEQUENCE</scope>
    <source>
        <strain evidence="1">VKM B-2347</strain>
    </source>
</reference>
<organism evidence="1 2">
    <name type="scientific">Hansschlegelia plantiphila</name>
    <dbReference type="NCBI Taxonomy" id="374655"/>
    <lineage>
        <taxon>Bacteria</taxon>
        <taxon>Pseudomonadati</taxon>
        <taxon>Pseudomonadota</taxon>
        <taxon>Alphaproteobacteria</taxon>
        <taxon>Hyphomicrobiales</taxon>
        <taxon>Methylopilaceae</taxon>
        <taxon>Hansschlegelia</taxon>
    </lineage>
</organism>
<gene>
    <name evidence="1" type="ORF">GCM10008179_06870</name>
</gene>
<dbReference type="EMBL" id="BSFI01000004">
    <property type="protein sequence ID" value="GLK67049.1"/>
    <property type="molecule type" value="Genomic_DNA"/>
</dbReference>
<evidence type="ECO:0008006" key="3">
    <source>
        <dbReference type="Google" id="ProtNLM"/>
    </source>
</evidence>
<dbReference type="RefSeq" id="WP_271167311.1">
    <property type="nucleotide sequence ID" value="NZ_BSFI01000004.1"/>
</dbReference>
<name>A0A9W6J0H3_9HYPH</name>
<comment type="caution">
    <text evidence="1">The sequence shown here is derived from an EMBL/GenBank/DDBJ whole genome shotgun (WGS) entry which is preliminary data.</text>
</comment>
<protein>
    <recommendedName>
        <fullName evidence="3">Lipoprotein</fullName>
    </recommendedName>
</protein>